<dbReference type="Gene3D" id="3.30.700.10">
    <property type="entry name" value="Glycoprotein, Type 4 Pilin"/>
    <property type="match status" value="1"/>
</dbReference>
<evidence type="ECO:0000256" key="4">
    <source>
        <dbReference type="SAM" id="Phobius"/>
    </source>
</evidence>
<dbReference type="EMBL" id="WEKT01000005">
    <property type="protein sequence ID" value="MZI92543.1"/>
    <property type="molecule type" value="Genomic_DNA"/>
</dbReference>
<dbReference type="Pfam" id="PF00114">
    <property type="entry name" value="Pilin"/>
    <property type="match status" value="1"/>
</dbReference>
<dbReference type="NCBIfam" id="TIGR02532">
    <property type="entry name" value="IV_pilin_GFxxxE"/>
    <property type="match status" value="1"/>
</dbReference>
<keyword evidence="4" id="KW-1133">Transmembrane helix</keyword>
<comment type="caution">
    <text evidence="5">The sequence shown here is derived from an EMBL/GenBank/DDBJ whole genome shotgun (WGS) entry which is preliminary data.</text>
</comment>
<sequence length="138" mass="14896">MVMPNQKSKGFSLIELMIVVAIIATLSAIAIPAYRNYVTKSQLTAGITVLRNLITPAELYLQEHGHLVTGTDLTYLGISKDSSKLGTLSIENDGTLSFHYVSPAGAVAHLNRDEVTGWQCQLSLPNDIDPALTPVSCR</sequence>
<feature type="transmembrane region" description="Helical" evidence="4">
    <location>
        <begin position="12"/>
        <end position="34"/>
    </location>
</feature>
<dbReference type="GO" id="GO:0007155">
    <property type="term" value="P:cell adhesion"/>
    <property type="evidence" value="ECO:0007669"/>
    <property type="project" value="InterPro"/>
</dbReference>
<dbReference type="InterPro" id="IPR012902">
    <property type="entry name" value="N_methyl_site"/>
</dbReference>
<reference evidence="5 6" key="1">
    <citation type="submission" date="2019-10" db="EMBL/GenBank/DDBJ databases">
        <title>Vibrio sp. nov. isolated from a shrimp pond.</title>
        <authorList>
            <person name="Gomez-Gil B."/>
            <person name="Enciso-Ibarra J."/>
            <person name="Enciso-Ibarra K."/>
            <person name="Bolan-Mejia C."/>
        </authorList>
    </citation>
    <scope>NUCLEOTIDE SEQUENCE [LARGE SCALE GENOMIC DNA]</scope>
    <source>
        <strain evidence="5 6">CAIM 722</strain>
    </source>
</reference>
<evidence type="ECO:0000256" key="1">
    <source>
        <dbReference type="ARBA" id="ARBA00005233"/>
    </source>
</evidence>
<dbReference type="InterPro" id="IPR001082">
    <property type="entry name" value="Pilin"/>
</dbReference>
<keyword evidence="6" id="KW-1185">Reference proteome</keyword>
<evidence type="ECO:0000256" key="2">
    <source>
        <dbReference type="ARBA" id="ARBA00022481"/>
    </source>
</evidence>
<evidence type="ECO:0000313" key="6">
    <source>
        <dbReference type="Proteomes" id="UP000462621"/>
    </source>
</evidence>
<keyword evidence="2" id="KW-0488">Methylation</keyword>
<dbReference type="SUPFAM" id="SSF54523">
    <property type="entry name" value="Pili subunits"/>
    <property type="match status" value="1"/>
</dbReference>
<evidence type="ECO:0000256" key="3">
    <source>
        <dbReference type="RuleBase" id="RU000389"/>
    </source>
</evidence>
<gene>
    <name evidence="5" type="ORF">F9817_04900</name>
</gene>
<keyword evidence="4" id="KW-0472">Membrane</keyword>
<keyword evidence="3" id="KW-0281">Fimbrium</keyword>
<dbReference type="PANTHER" id="PTHR30093">
    <property type="entry name" value="GENERAL SECRETION PATHWAY PROTEIN G"/>
    <property type="match status" value="1"/>
</dbReference>
<dbReference type="InterPro" id="IPR045584">
    <property type="entry name" value="Pilin-like"/>
</dbReference>
<dbReference type="Proteomes" id="UP000462621">
    <property type="component" value="Unassembled WGS sequence"/>
</dbReference>
<proteinExistence type="inferred from homology"/>
<dbReference type="AlphaFoldDB" id="A0A7X4RTK6"/>
<dbReference type="GO" id="GO:0009289">
    <property type="term" value="C:pilus"/>
    <property type="evidence" value="ECO:0007669"/>
    <property type="project" value="InterPro"/>
</dbReference>
<dbReference type="Pfam" id="PF07963">
    <property type="entry name" value="N_methyl"/>
    <property type="match status" value="1"/>
</dbReference>
<dbReference type="PROSITE" id="PS00409">
    <property type="entry name" value="PROKAR_NTER_METHYL"/>
    <property type="match status" value="1"/>
</dbReference>
<dbReference type="PANTHER" id="PTHR30093:SF34">
    <property type="entry name" value="PREPILIN PEPTIDASE-DEPENDENT PROTEIN D"/>
    <property type="match status" value="1"/>
</dbReference>
<protein>
    <submittedName>
        <fullName evidence="5">Prepilin-type N-terminal cleavage/methylation domain-containing protein</fullName>
    </submittedName>
</protein>
<keyword evidence="4" id="KW-0812">Transmembrane</keyword>
<organism evidence="5 6">
    <name type="scientific">Vibrio eleionomae</name>
    <dbReference type="NCBI Taxonomy" id="2653505"/>
    <lineage>
        <taxon>Bacteria</taxon>
        <taxon>Pseudomonadati</taxon>
        <taxon>Pseudomonadota</taxon>
        <taxon>Gammaproteobacteria</taxon>
        <taxon>Vibrionales</taxon>
        <taxon>Vibrionaceae</taxon>
        <taxon>Vibrio</taxon>
    </lineage>
</organism>
<accession>A0A7X4RTK6</accession>
<evidence type="ECO:0000313" key="5">
    <source>
        <dbReference type="EMBL" id="MZI92543.1"/>
    </source>
</evidence>
<name>A0A7X4RTK6_9VIBR</name>
<comment type="similarity">
    <text evidence="1 3">Belongs to the N-Me-Phe pilin family.</text>
</comment>